<dbReference type="Proteomes" id="UP000829685">
    <property type="component" value="Unassembled WGS sequence"/>
</dbReference>
<dbReference type="EMBL" id="JAFIMR010000016">
    <property type="protein sequence ID" value="KAI1868791.1"/>
    <property type="molecule type" value="Genomic_DNA"/>
</dbReference>
<organism evidence="1 2">
    <name type="scientific">Neoarthrinium moseri</name>
    <dbReference type="NCBI Taxonomy" id="1658444"/>
    <lineage>
        <taxon>Eukaryota</taxon>
        <taxon>Fungi</taxon>
        <taxon>Dikarya</taxon>
        <taxon>Ascomycota</taxon>
        <taxon>Pezizomycotina</taxon>
        <taxon>Sordariomycetes</taxon>
        <taxon>Xylariomycetidae</taxon>
        <taxon>Amphisphaeriales</taxon>
        <taxon>Apiosporaceae</taxon>
        <taxon>Neoarthrinium</taxon>
    </lineage>
</organism>
<protein>
    <submittedName>
        <fullName evidence="1">Uncharacterized protein</fullName>
    </submittedName>
</protein>
<gene>
    <name evidence="1" type="ORF">JX265_006770</name>
</gene>
<evidence type="ECO:0000313" key="1">
    <source>
        <dbReference type="EMBL" id="KAI1868791.1"/>
    </source>
</evidence>
<reference evidence="1" key="1">
    <citation type="submission" date="2021-03" db="EMBL/GenBank/DDBJ databases">
        <title>Revisited historic fungal species revealed as producer of novel bioactive compounds through whole genome sequencing and comparative genomics.</title>
        <authorList>
            <person name="Vignolle G.A."/>
            <person name="Hochenegger N."/>
            <person name="Mach R.L."/>
            <person name="Mach-Aigner A.R."/>
            <person name="Javad Rahimi M."/>
            <person name="Salim K.A."/>
            <person name="Chan C.M."/>
            <person name="Lim L.B.L."/>
            <person name="Cai F."/>
            <person name="Druzhinina I.S."/>
            <person name="U'Ren J.M."/>
            <person name="Derntl C."/>
        </authorList>
    </citation>
    <scope>NUCLEOTIDE SEQUENCE</scope>
    <source>
        <strain evidence="1">TUCIM 5799</strain>
    </source>
</reference>
<dbReference type="OrthoDB" id="4633509at2759"/>
<comment type="caution">
    <text evidence="1">The sequence shown here is derived from an EMBL/GenBank/DDBJ whole genome shotgun (WGS) entry which is preliminary data.</text>
</comment>
<dbReference type="AlphaFoldDB" id="A0A9P9WL90"/>
<evidence type="ECO:0000313" key="2">
    <source>
        <dbReference type="Proteomes" id="UP000829685"/>
    </source>
</evidence>
<proteinExistence type="predicted"/>
<name>A0A9P9WL90_9PEZI</name>
<sequence length="267" mass="30836">MKKPFRSDEPMNGPPSCTIADFMRPHLRKCTFAETIRWEKTLGYGLDGYVWKVWFGDKGPFALKMFWDTDPPEYNCFYYALQRECQNAAIFQMIECAMEKHEGPGPIWVFDDPETQIDAKANLRGFSDEMRLDERPANCDTVEIKSMPRIRKCYGWLTLSQELLQTLPRRCKVTPYEVDDVERYMSSDMDYAAIVYEYVEPGKNEVNVVEEVDRFFWLTGFGHTISPKGANWESGVLIDGADIVYAGGYGWKAGLYGARKAKDILRE</sequence>
<accession>A0A9P9WL90</accession>
<keyword evidence="2" id="KW-1185">Reference proteome</keyword>